<feature type="region of interest" description="Disordered" evidence="1">
    <location>
        <begin position="1"/>
        <end position="20"/>
    </location>
</feature>
<dbReference type="EMBL" id="JABXWD010000024">
    <property type="protein sequence ID" value="MBV6340442.1"/>
    <property type="molecule type" value="Genomic_DNA"/>
</dbReference>
<reference evidence="2 3" key="1">
    <citation type="journal article" date="2020" name="J Geophys Res Biogeosci">
        <title>Magnetotaxis as an Adaptation to Enable Bacterial Shuttling of Microbial Sulfur and Sulfur Cycling Across Aquatic Oxic#Anoxic Interfaces.</title>
        <authorList>
            <person name="Li J."/>
            <person name="Liu P."/>
            <person name="Wang J."/>
            <person name="Roberts A.P."/>
            <person name="Pan Y."/>
        </authorList>
    </citation>
    <scope>NUCLEOTIDE SEQUENCE [LARGE SCALE GENOMIC DNA]</scope>
    <source>
        <strain evidence="2 3">MYR-1_YQ</strain>
    </source>
</reference>
<evidence type="ECO:0000256" key="1">
    <source>
        <dbReference type="SAM" id="MobiDB-lite"/>
    </source>
</evidence>
<evidence type="ECO:0008006" key="4">
    <source>
        <dbReference type="Google" id="ProtNLM"/>
    </source>
</evidence>
<evidence type="ECO:0000313" key="3">
    <source>
        <dbReference type="Proteomes" id="UP001196980"/>
    </source>
</evidence>
<evidence type="ECO:0000313" key="2">
    <source>
        <dbReference type="EMBL" id="MBV6340442.1"/>
    </source>
</evidence>
<accession>A0ABS6RUY7</accession>
<gene>
    <name evidence="2" type="ORF">HWQ67_02475</name>
</gene>
<comment type="caution">
    <text evidence="2">The sequence shown here is derived from an EMBL/GenBank/DDBJ whole genome shotgun (WGS) entry which is preliminary data.</text>
</comment>
<sequence length="885" mass="95697">MPTGIPVSHNPFAQTPSQGRVVGRPVSYNPFAQTTAIPEEHGIVGRTVGKVSDIGRSLGTGANEAIAGTLGLPVDAVTAVLNLAGAGIDKPFGGSESIRKIMPESYKPQGVTENVAKAVGEQVAGALIPLAGTLAYVNKTGKATGPIVKTLLGDLKKMPLVDILKLEAGMATTAGAASGLTRTQTDSPYADIAAQLVGGLGYAGAKGIIDVAKRAFTKEGIAKTAAKSIQESVVAPERYASNIEQAKKIEKGLGRGRLFTTAQATGTPGLIGAERKLIQKGEEAGFAGAIRTRRGEAAEKIAEYGQKLIPEGDVRDVEKAVMANRKMEEAKARLVADKYREISKLAEGENIHEALKAAKGEKRLEMDRLFDEISQVNPELPANSLKKALVEAATPYEGGGTANIPNALIHEIQTNMQPDIATQEILALPKSMQEAIVRKNPEVADELLRASEKGISFAAARKFKSRIQEAISQTENGEMIDRLKKISTALDETLDTLGTETGTLGGLYRTAKERYRKEYVPFKTGTAAEVLQRGKRGETTRIDAEDIAQKFLSGETQVRDFITTLGGNKPAREALRSAAMRDFIDNVFDEGTNLLSATKAKAWRNKHAVALRAFPDIRKEVENVDAIQKTLDEAVKTSLLVEGDLDKVIPSILKGANPTQKIMEIGRVIGKTPEAVTGLRRAVWNHALEGSQTTMRDIDDFVVYDPSKLDQIRKTHANIFKAIYTPDELKKMDTFTDAYKIFYRTIKPAYGTGSPVLENLNPTTERLVANASFFGGRIMKFPYYAATGIAQATKELATRYTTAQKEKLINEALLNPDVADAFIRMSAGAPVSYIKKRFDSALRNTGIQTGIKLGDIPREKEPEELQDPLNLRGEPFSSRNMEVAQ</sequence>
<name>A0ABS6RUY7_9BACT</name>
<keyword evidence="3" id="KW-1185">Reference proteome</keyword>
<dbReference type="RefSeq" id="WP_218251063.1">
    <property type="nucleotide sequence ID" value="NZ_JABXWD010000024.1"/>
</dbReference>
<proteinExistence type="predicted"/>
<organism evidence="2 3">
    <name type="scientific">Candidatus Magnetobacterium casense</name>
    <dbReference type="NCBI Taxonomy" id="1455061"/>
    <lineage>
        <taxon>Bacteria</taxon>
        <taxon>Pseudomonadati</taxon>
        <taxon>Nitrospirota</taxon>
        <taxon>Thermodesulfovibrionia</taxon>
        <taxon>Thermodesulfovibrionales</taxon>
        <taxon>Candidatus Magnetobacteriaceae</taxon>
        <taxon>Candidatus Magnetobacterium</taxon>
    </lineage>
</organism>
<dbReference type="Proteomes" id="UP001196980">
    <property type="component" value="Unassembled WGS sequence"/>
</dbReference>
<protein>
    <recommendedName>
        <fullName evidence="4">Large polyvalent protein associated domain-containing protein</fullName>
    </recommendedName>
</protein>
<feature type="region of interest" description="Disordered" evidence="1">
    <location>
        <begin position="853"/>
        <end position="885"/>
    </location>
</feature>